<dbReference type="AlphaFoldDB" id="A0A7W6JBK6"/>
<dbReference type="PANTHER" id="PTHR36927">
    <property type="entry name" value="BLR4337 PROTEIN"/>
    <property type="match status" value="1"/>
</dbReference>
<evidence type="ECO:0000313" key="3">
    <source>
        <dbReference type="EMBL" id="MBB4082106.1"/>
    </source>
</evidence>
<keyword evidence="1" id="KW-0812">Transmembrane</keyword>
<dbReference type="RefSeq" id="WP_183203225.1">
    <property type="nucleotide sequence ID" value="NZ_BAAAER010000004.1"/>
</dbReference>
<keyword evidence="1" id="KW-1133">Transmembrane helix</keyword>
<organism evidence="3 4">
    <name type="scientific">Brevundimonas lenta</name>
    <dbReference type="NCBI Taxonomy" id="424796"/>
    <lineage>
        <taxon>Bacteria</taxon>
        <taxon>Pseudomonadati</taxon>
        <taxon>Pseudomonadota</taxon>
        <taxon>Alphaproteobacteria</taxon>
        <taxon>Caulobacterales</taxon>
        <taxon>Caulobacteraceae</taxon>
        <taxon>Brevundimonas</taxon>
    </lineage>
</organism>
<accession>A0A7W6JBK6</accession>
<gene>
    <name evidence="3" type="ORF">GGR12_000945</name>
</gene>
<feature type="transmembrane region" description="Helical" evidence="1">
    <location>
        <begin position="21"/>
        <end position="42"/>
    </location>
</feature>
<dbReference type="Proteomes" id="UP000529946">
    <property type="component" value="Unassembled WGS sequence"/>
</dbReference>
<name>A0A7W6JBK6_9CAUL</name>
<dbReference type="PANTHER" id="PTHR36927:SF1">
    <property type="entry name" value="MDO-LIKE PROTEIN"/>
    <property type="match status" value="1"/>
</dbReference>
<feature type="transmembrane region" description="Helical" evidence="1">
    <location>
        <begin position="329"/>
        <end position="349"/>
    </location>
</feature>
<keyword evidence="4" id="KW-1185">Reference proteome</keyword>
<feature type="transmembrane region" description="Helical" evidence="1">
    <location>
        <begin position="294"/>
        <end position="317"/>
    </location>
</feature>
<feature type="transmembrane region" description="Helical" evidence="1">
    <location>
        <begin position="182"/>
        <end position="205"/>
    </location>
</feature>
<feature type="transmembrane region" description="Helical" evidence="1">
    <location>
        <begin position="355"/>
        <end position="377"/>
    </location>
</feature>
<sequence>MSSSDFHQPDRLHGLDALRGGALLLGVVLHASLSYLPTQIWLFPDEQTSPAASIIFFVIHLFRMTAFFLIAGLFAHMMLARKGTWGFIRNRLGRIANPLFGMWWVVFPAVIGVIVWKAAMDNGGAIPTDGPPPPPLTLETFPLLHLWFLWVLLLFYAAWLILRAPFAALDRNGAFGRLVDRLTGALIGPWTPLLMAAPLAVALWLTPDWIAFFGIPTPDKGFVPNPAAVTAFGMAFGLGVLLDRRRDLLDRIERLWPMFTIVALGTGAGAFVLSGGADFSLEPVTDPSLKAFTAAVYAFAVFTSSFAVTALSLRFMSGYSAVRRYLADASYWIYIVHLPLVMAGQVLMLDAPLPWWGKMAAVVAGVMAVSLLSYELLVRHTFVGKALNGRRIPWRRSRNPLAVPAE</sequence>
<feature type="transmembrane region" description="Helical" evidence="1">
    <location>
        <begin position="255"/>
        <end position="274"/>
    </location>
</feature>
<dbReference type="InterPro" id="IPR002656">
    <property type="entry name" value="Acyl_transf_3_dom"/>
</dbReference>
<dbReference type="InterPro" id="IPR050623">
    <property type="entry name" value="Glucan_succinyl_AcylTrfase"/>
</dbReference>
<dbReference type="EMBL" id="JACIDM010000001">
    <property type="protein sequence ID" value="MBB4082106.1"/>
    <property type="molecule type" value="Genomic_DNA"/>
</dbReference>
<feature type="domain" description="Acyltransferase 3" evidence="2">
    <location>
        <begin position="13"/>
        <end position="374"/>
    </location>
</feature>
<keyword evidence="1" id="KW-0472">Membrane</keyword>
<dbReference type="GO" id="GO:0016747">
    <property type="term" value="F:acyltransferase activity, transferring groups other than amino-acyl groups"/>
    <property type="evidence" value="ECO:0007669"/>
    <property type="project" value="InterPro"/>
</dbReference>
<feature type="transmembrane region" description="Helical" evidence="1">
    <location>
        <begin position="225"/>
        <end position="243"/>
    </location>
</feature>
<feature type="transmembrane region" description="Helical" evidence="1">
    <location>
        <begin position="100"/>
        <end position="120"/>
    </location>
</feature>
<evidence type="ECO:0000313" key="4">
    <source>
        <dbReference type="Proteomes" id="UP000529946"/>
    </source>
</evidence>
<evidence type="ECO:0000259" key="2">
    <source>
        <dbReference type="Pfam" id="PF01757"/>
    </source>
</evidence>
<dbReference type="Pfam" id="PF01757">
    <property type="entry name" value="Acyl_transf_3"/>
    <property type="match status" value="1"/>
</dbReference>
<evidence type="ECO:0000256" key="1">
    <source>
        <dbReference type="SAM" id="Phobius"/>
    </source>
</evidence>
<protein>
    <submittedName>
        <fullName evidence="3">Peptidoglycan/LPS O-acetylase OafA/YrhL</fullName>
    </submittedName>
</protein>
<feature type="transmembrane region" description="Helical" evidence="1">
    <location>
        <begin position="140"/>
        <end position="162"/>
    </location>
</feature>
<comment type="caution">
    <text evidence="3">The sequence shown here is derived from an EMBL/GenBank/DDBJ whole genome shotgun (WGS) entry which is preliminary data.</text>
</comment>
<feature type="transmembrane region" description="Helical" evidence="1">
    <location>
        <begin position="54"/>
        <end position="79"/>
    </location>
</feature>
<reference evidence="3 4" key="1">
    <citation type="submission" date="2020-08" db="EMBL/GenBank/DDBJ databases">
        <title>Genomic Encyclopedia of Type Strains, Phase IV (KMG-IV): sequencing the most valuable type-strain genomes for metagenomic binning, comparative biology and taxonomic classification.</title>
        <authorList>
            <person name="Goeker M."/>
        </authorList>
    </citation>
    <scope>NUCLEOTIDE SEQUENCE [LARGE SCALE GENOMIC DNA]</scope>
    <source>
        <strain evidence="3 4">DSM 23960</strain>
    </source>
</reference>
<proteinExistence type="predicted"/>